<dbReference type="InterPro" id="IPR045249">
    <property type="entry name" value="HARBI1-like"/>
</dbReference>
<dbReference type="PANTHER" id="PTHR22930">
    <property type="match status" value="1"/>
</dbReference>
<dbReference type="Proteomes" id="UP000288805">
    <property type="component" value="Unassembled WGS sequence"/>
</dbReference>
<sequence length="209" mass="23531">MDDNSTSSGSLYESTSSSEEDDDFNEIFIAHIMNEYEEIFLCKTSQRTSMLSGAQVDTRLVTLEEAVAMFLLIIGHNDCIGVIDGTHISAWVPTDIQTNFRGTTNDARVFLDALTRPGVNFPWPSKGKYYVIDSGYPCISGFLPPYQVERYHLQEYWGRHNQPIREYEVEDLSVQGEEENTSSTNHSIDLSYESAAAMAACRDQIAQVM</sequence>
<gene>
    <name evidence="1" type="ORF">CK203_008568</name>
</gene>
<evidence type="ECO:0000313" key="2">
    <source>
        <dbReference type="Proteomes" id="UP000288805"/>
    </source>
</evidence>
<protein>
    <recommendedName>
        <fullName evidence="3">DDE Tnp4 domain-containing protein</fullName>
    </recommendedName>
</protein>
<evidence type="ECO:0008006" key="3">
    <source>
        <dbReference type="Google" id="ProtNLM"/>
    </source>
</evidence>
<name>A0A438KD31_VITVI</name>
<dbReference type="AlphaFoldDB" id="A0A438KD31"/>
<dbReference type="PANTHER" id="PTHR22930:SF228">
    <property type="entry name" value="PROTEIN ALP1-LIKE"/>
    <property type="match status" value="1"/>
</dbReference>
<reference evidence="1 2" key="1">
    <citation type="journal article" date="2018" name="PLoS Genet.">
        <title>Population sequencing reveals clonal diversity and ancestral inbreeding in the grapevine cultivar Chardonnay.</title>
        <authorList>
            <person name="Roach M.J."/>
            <person name="Johnson D.L."/>
            <person name="Bohlmann J."/>
            <person name="van Vuuren H.J."/>
            <person name="Jones S.J."/>
            <person name="Pretorius I.S."/>
            <person name="Schmidt S.A."/>
            <person name="Borneman A.R."/>
        </authorList>
    </citation>
    <scope>NUCLEOTIDE SEQUENCE [LARGE SCALE GENOMIC DNA]</scope>
    <source>
        <strain evidence="2">cv. Chardonnay</strain>
        <tissue evidence="1">Leaf</tissue>
    </source>
</reference>
<evidence type="ECO:0000313" key="1">
    <source>
        <dbReference type="EMBL" id="RVX19117.1"/>
    </source>
</evidence>
<comment type="caution">
    <text evidence="1">The sequence shown here is derived from an EMBL/GenBank/DDBJ whole genome shotgun (WGS) entry which is preliminary data.</text>
</comment>
<dbReference type="EMBL" id="QGNW01000009">
    <property type="protein sequence ID" value="RVX19117.1"/>
    <property type="molecule type" value="Genomic_DNA"/>
</dbReference>
<proteinExistence type="predicted"/>
<accession>A0A438KD31</accession>
<organism evidence="1 2">
    <name type="scientific">Vitis vinifera</name>
    <name type="common">Grape</name>
    <dbReference type="NCBI Taxonomy" id="29760"/>
    <lineage>
        <taxon>Eukaryota</taxon>
        <taxon>Viridiplantae</taxon>
        <taxon>Streptophyta</taxon>
        <taxon>Embryophyta</taxon>
        <taxon>Tracheophyta</taxon>
        <taxon>Spermatophyta</taxon>
        <taxon>Magnoliopsida</taxon>
        <taxon>eudicotyledons</taxon>
        <taxon>Gunneridae</taxon>
        <taxon>Pentapetalae</taxon>
        <taxon>rosids</taxon>
        <taxon>Vitales</taxon>
        <taxon>Vitaceae</taxon>
        <taxon>Viteae</taxon>
        <taxon>Vitis</taxon>
    </lineage>
</organism>